<keyword evidence="1 3" id="KW-0808">Transferase</keyword>
<reference evidence="3" key="1">
    <citation type="submission" date="2010-07" db="EMBL/GenBank/DDBJ databases">
        <authorList>
            <consortium name="CONSOLIDER consortium CSD2007-00005"/>
            <person name="Guazzaroni M.-E."/>
            <person name="Richter M."/>
            <person name="Garcia-Salamanca A."/>
            <person name="Yarza P."/>
            <person name="Ferrer M."/>
        </authorList>
    </citation>
    <scope>NUCLEOTIDE SEQUENCE</scope>
</reference>
<comment type="caution">
    <text evidence="3">The sequence shown here is derived from an EMBL/GenBank/DDBJ whole genome shotgun (WGS) entry which is preliminary data.</text>
</comment>
<keyword evidence="3" id="KW-0489">Methyltransferase</keyword>
<feature type="domain" description="Methyltransferase" evidence="2">
    <location>
        <begin position="47"/>
        <end position="133"/>
    </location>
</feature>
<dbReference type="EC" id="2.1.1.8" evidence="3"/>
<dbReference type="InterPro" id="IPR041698">
    <property type="entry name" value="Methyltransf_25"/>
</dbReference>
<dbReference type="Gene3D" id="3.40.50.150">
    <property type="entry name" value="Vaccinia Virus protein VP39"/>
    <property type="match status" value="1"/>
</dbReference>
<protein>
    <submittedName>
        <fullName evidence="3">Methyltransferase type 12</fullName>
        <ecNumber evidence="3">2.1.1.8</ecNumber>
    </submittedName>
</protein>
<dbReference type="InterPro" id="IPR029063">
    <property type="entry name" value="SAM-dependent_MTases_sf"/>
</dbReference>
<dbReference type="Pfam" id="PF13649">
    <property type="entry name" value="Methyltransf_25"/>
    <property type="match status" value="1"/>
</dbReference>
<dbReference type="PANTHER" id="PTHR43861">
    <property type="entry name" value="TRANS-ACONITATE 2-METHYLTRANSFERASE-RELATED"/>
    <property type="match status" value="1"/>
</dbReference>
<dbReference type="PANTHER" id="PTHR43861:SF2">
    <property type="entry name" value="CARBOXY-S-ADENOSYL-L-METHIONINE SYNTHASE"/>
    <property type="match status" value="1"/>
</dbReference>
<proteinExistence type="predicted"/>
<dbReference type="GO" id="GO:0032259">
    <property type="term" value="P:methylation"/>
    <property type="evidence" value="ECO:0007669"/>
    <property type="project" value="UniProtKB-KW"/>
</dbReference>
<evidence type="ECO:0000259" key="2">
    <source>
        <dbReference type="Pfam" id="PF13649"/>
    </source>
</evidence>
<accession>D9PN92</accession>
<dbReference type="EMBL" id="ADZX01000932">
    <property type="protein sequence ID" value="EFK94973.1"/>
    <property type="molecule type" value="Genomic_DNA"/>
</dbReference>
<reference evidence="3" key="2">
    <citation type="journal article" date="2011" name="Microb. Ecol.">
        <title>Taxonomic and Functional Metagenomic Profiling of the Microbial Community in the Anoxic Sediment of a Sub-saline Shallow Lake (Laguna de Carrizo, Central Spain).</title>
        <authorList>
            <person name="Ferrer M."/>
            <person name="Guazzaroni M.E."/>
            <person name="Richter M."/>
            <person name="Garcia-Salamanca A."/>
            <person name="Yarza P."/>
            <person name="Suarez-Suarez A."/>
            <person name="Solano J."/>
            <person name="Alcaide M."/>
            <person name="van Dillewijn P."/>
            <person name="Molina-Henares M.A."/>
            <person name="Lopez-Cortes N."/>
            <person name="Al-Ramahi Y."/>
            <person name="Guerrero C."/>
            <person name="Acosta A."/>
            <person name="de Eugenio L.I."/>
            <person name="Martinez V."/>
            <person name="Marques S."/>
            <person name="Rojo F."/>
            <person name="Santero E."/>
            <person name="Genilloud O."/>
            <person name="Perez-Perez J."/>
            <person name="Rossello-Mora R."/>
            <person name="Ramos J.L."/>
        </authorList>
    </citation>
    <scope>NUCLEOTIDE SEQUENCE</scope>
</reference>
<name>D9PN92_9ZZZZ</name>
<sequence>MSKPSPEKRVGEWYGVYDLEIKRICPDYEMGLDAVAKNLSLHSATKVLELGCGTGNLSARILSRCREVKLVGVDNNEQMLEQARVKLKTFADRVNLIHRDVTEVDLTGFEQVVSSLLFHLLSKEKRDLLFERIIHSKVREVIVFDRVKGETSTQEKKNLQSFARNLSQHEIAGVLYQALVKESRANQPLSLSELKNIFAYFHLKVIYQNPQHGFTGYKLARLNY</sequence>
<dbReference type="AlphaFoldDB" id="D9PN92"/>
<dbReference type="SUPFAM" id="SSF53335">
    <property type="entry name" value="S-adenosyl-L-methionine-dependent methyltransferases"/>
    <property type="match status" value="1"/>
</dbReference>
<gene>
    <name evidence="3" type="ORF">LDC_3021</name>
</gene>
<evidence type="ECO:0000256" key="1">
    <source>
        <dbReference type="ARBA" id="ARBA00022679"/>
    </source>
</evidence>
<dbReference type="CDD" id="cd02440">
    <property type="entry name" value="AdoMet_MTases"/>
    <property type="match status" value="1"/>
</dbReference>
<dbReference type="GO" id="GO:0046539">
    <property type="term" value="F:histamine N-methyltransferase activity"/>
    <property type="evidence" value="ECO:0007669"/>
    <property type="project" value="UniProtKB-EC"/>
</dbReference>
<organism evidence="3">
    <name type="scientific">sediment metagenome</name>
    <dbReference type="NCBI Taxonomy" id="749907"/>
    <lineage>
        <taxon>unclassified sequences</taxon>
        <taxon>metagenomes</taxon>
        <taxon>ecological metagenomes</taxon>
    </lineage>
</organism>
<evidence type="ECO:0000313" key="3">
    <source>
        <dbReference type="EMBL" id="EFK94973.1"/>
    </source>
</evidence>